<keyword evidence="3" id="KW-0804">Transcription</keyword>
<feature type="compositionally biased region" description="Basic and acidic residues" evidence="4">
    <location>
        <begin position="1"/>
        <end position="11"/>
    </location>
</feature>
<feature type="compositionally biased region" description="Low complexity" evidence="4">
    <location>
        <begin position="66"/>
        <end position="83"/>
    </location>
</feature>
<keyword evidence="7" id="KW-1185">Reference proteome</keyword>
<evidence type="ECO:0000256" key="1">
    <source>
        <dbReference type="ARBA" id="ARBA00023015"/>
    </source>
</evidence>
<dbReference type="Gene3D" id="3.40.50.2300">
    <property type="match status" value="2"/>
</dbReference>
<dbReference type="Gene3D" id="1.10.260.40">
    <property type="entry name" value="lambda repressor-like DNA-binding domains"/>
    <property type="match status" value="1"/>
</dbReference>
<dbReference type="InterPro" id="IPR028082">
    <property type="entry name" value="Peripla_BP_I"/>
</dbReference>
<dbReference type="InterPro" id="IPR010982">
    <property type="entry name" value="Lambda_DNA-bd_dom_sf"/>
</dbReference>
<dbReference type="Proteomes" id="UP001052739">
    <property type="component" value="Unassembled WGS sequence"/>
</dbReference>
<dbReference type="SUPFAM" id="SSF47413">
    <property type="entry name" value="lambda repressor-like DNA-binding domains"/>
    <property type="match status" value="1"/>
</dbReference>
<dbReference type="InterPro" id="IPR000843">
    <property type="entry name" value="HTH_LacI"/>
</dbReference>
<organism evidence="6 7">
    <name type="scientific">Streptomyces hydrogenans</name>
    <dbReference type="NCBI Taxonomy" id="1873719"/>
    <lineage>
        <taxon>Bacteria</taxon>
        <taxon>Bacillati</taxon>
        <taxon>Actinomycetota</taxon>
        <taxon>Actinomycetes</taxon>
        <taxon>Kitasatosporales</taxon>
        <taxon>Streptomycetaceae</taxon>
        <taxon>Streptomyces</taxon>
    </lineage>
</organism>
<evidence type="ECO:0000313" key="7">
    <source>
        <dbReference type="Proteomes" id="UP001052739"/>
    </source>
</evidence>
<dbReference type="RefSeq" id="WP_226652670.1">
    <property type="nucleotide sequence ID" value="NZ_BNDW01000102.1"/>
</dbReference>
<keyword evidence="2" id="KW-0238">DNA-binding</keyword>
<evidence type="ECO:0000259" key="5">
    <source>
        <dbReference type="PROSITE" id="PS50932"/>
    </source>
</evidence>
<dbReference type="Pfam" id="PF13377">
    <property type="entry name" value="Peripla_BP_3"/>
    <property type="match status" value="1"/>
</dbReference>
<feature type="compositionally biased region" description="Gly residues" evidence="4">
    <location>
        <begin position="41"/>
        <end position="53"/>
    </location>
</feature>
<protein>
    <submittedName>
        <fullName evidence="6">LacI family transcriptional regulator</fullName>
    </submittedName>
</protein>
<dbReference type="SUPFAM" id="SSF53822">
    <property type="entry name" value="Periplasmic binding protein-like I"/>
    <property type="match status" value="1"/>
</dbReference>
<dbReference type="InterPro" id="IPR046335">
    <property type="entry name" value="LacI/GalR-like_sensor"/>
</dbReference>
<feature type="compositionally biased region" description="Gly residues" evidence="4">
    <location>
        <begin position="22"/>
        <end position="32"/>
    </location>
</feature>
<dbReference type="SMART" id="SM00354">
    <property type="entry name" value="HTH_LACI"/>
    <property type="match status" value="1"/>
</dbReference>
<comment type="caution">
    <text evidence="6">The sequence shown here is derived from an EMBL/GenBank/DDBJ whole genome shotgun (WGS) entry which is preliminary data.</text>
</comment>
<dbReference type="EMBL" id="BNDW01000102">
    <property type="protein sequence ID" value="GHI26025.1"/>
    <property type="molecule type" value="Genomic_DNA"/>
</dbReference>
<feature type="region of interest" description="Disordered" evidence="4">
    <location>
        <begin position="1"/>
        <end position="84"/>
    </location>
</feature>
<gene>
    <name evidence="6" type="ORF">Shyd_73960</name>
</gene>
<name>A0ABQ3PLX9_9ACTN</name>
<accession>A0ABQ3PLX9</accession>
<feature type="domain" description="HTH lacI-type" evidence="5">
    <location>
        <begin position="89"/>
        <end position="143"/>
    </location>
</feature>
<dbReference type="PANTHER" id="PTHR30146">
    <property type="entry name" value="LACI-RELATED TRANSCRIPTIONAL REPRESSOR"/>
    <property type="match status" value="1"/>
</dbReference>
<dbReference type="CDD" id="cd01392">
    <property type="entry name" value="HTH_LacI"/>
    <property type="match status" value="1"/>
</dbReference>
<reference evidence="6" key="1">
    <citation type="submission" date="2024-05" db="EMBL/GenBank/DDBJ databases">
        <title>Whole genome shotgun sequence of Streptomyces hydrogenans NBRC 13475.</title>
        <authorList>
            <person name="Komaki H."/>
            <person name="Tamura T."/>
        </authorList>
    </citation>
    <scope>NUCLEOTIDE SEQUENCE</scope>
    <source>
        <strain evidence="6">NBRC 13475</strain>
    </source>
</reference>
<proteinExistence type="predicted"/>
<sequence>MTEASEHDGATPERGAAVPGQDGHGGGTGDAGVGTRTRSGTGAGAGAGTGAGDGAEAEAGTGAGDAGAWAERSGAARPGRAAAPPVPRVRLVDVAREAGLSKTTVSAALNGTGRLSPEVREKARDTARRMGYRPNATARQLRAGRARLIGYVVGELADTPWTFLESPYFARLTGATAATALARGYAVVLLPAGSLQSEWAALPLDAVVVADPVADDRIVEDLLAARIPVFSDRSVEGRPGAHWVDVDATAVVGQTLDHFHAQGARRPVLVVPDSTTRFHREVDAAHRAWCAAHGLPVLSVRAAEPGNGPVIQAVETALGVGPDRPDALLVVAEASPPLVLDAARRIGYDVPGDLLLACVSEDETAVHTEPPVTTLSLRPDAVAEAGIAHLVAVLEQGLRETGGALVPVRLDVRASSVRRG</sequence>
<evidence type="ECO:0000256" key="3">
    <source>
        <dbReference type="ARBA" id="ARBA00023163"/>
    </source>
</evidence>
<keyword evidence="1" id="KW-0805">Transcription regulation</keyword>
<evidence type="ECO:0000313" key="6">
    <source>
        <dbReference type="EMBL" id="GHI26025.1"/>
    </source>
</evidence>
<dbReference type="Pfam" id="PF00356">
    <property type="entry name" value="LacI"/>
    <property type="match status" value="1"/>
</dbReference>
<evidence type="ECO:0000256" key="2">
    <source>
        <dbReference type="ARBA" id="ARBA00023125"/>
    </source>
</evidence>
<dbReference type="PANTHER" id="PTHR30146:SF153">
    <property type="entry name" value="LACTOSE OPERON REPRESSOR"/>
    <property type="match status" value="1"/>
</dbReference>
<evidence type="ECO:0000256" key="4">
    <source>
        <dbReference type="SAM" id="MobiDB-lite"/>
    </source>
</evidence>
<dbReference type="PROSITE" id="PS50932">
    <property type="entry name" value="HTH_LACI_2"/>
    <property type="match status" value="1"/>
</dbReference>